<evidence type="ECO:0000313" key="2">
    <source>
        <dbReference type="EMBL" id="KAK8871444.1"/>
    </source>
</evidence>
<feature type="transmembrane region" description="Helical" evidence="1">
    <location>
        <begin position="2643"/>
        <end position="2670"/>
    </location>
</feature>
<keyword evidence="1" id="KW-0472">Membrane</keyword>
<evidence type="ECO:0000256" key="1">
    <source>
        <dbReference type="SAM" id="Phobius"/>
    </source>
</evidence>
<sequence length="2693" mass="310159">MMIVIFSIFISVLTQIPDEYRELVKEAKRKPKTQFIAEGKKYPAGKYAFNNFNFKLNSQIIGHGTEGLISYALNKTQKVIAIISKNISNTQKNTILSTPSDFRFIKFGDKIAEEGDVSIIRYSYIDAFSIFSEFHFNNFNYQMSSDTSFSSLYKPLKSYKGNDIYNQYALDNNCSFFNSAAICRNFTNFNFPTIQKGTNISQLNPQNIKKVFIDDDENEKYIDTHIGGVFGIFSGVDIKYTNPSDLKLQLFQASEAETQVNFILPAGQYKNKSIDIGEKKETLFEYEIDIFDCEYKVIVNSISSVKVTNISFNSTEELMFNQRSGYKSQKEFQIRNWKSSKISKSSESIFYELLKTDIDPPSKNFSAQNLELIISIYTGLEVVLQSKINEKENNFTVKCGVEFKREINAKHNSTICPCPYLHGKNTDVGLFNLETINPFIHNNVNIVPTKKFYENERFWSKINPNSWCLGGNLNTFDINIEEGKPNSAILNIKSVRYGIEYKDKPNSNYKLVISIYDKDHSLLETIESQRFQFSEQSIQDGSETKLNLFHFIDILFDSICFVKFSCIDSKGVVFNDKIEYHDISKGFNDIVTLESKKGTPIFALISINSCILCNFDTQTDIVSTSVFSAIKPNISSGNSVGLITHEQGSLYNTLITSVNDEYSSETKYDCAYDIKNVWSIEIPSFSSSIDFEFLSIVIEKKENESAEKILSIVLRNDEIGDLSNMKKKFLISNINCHLQMTVKLYQNSDVISSNTIIFVKNFVSLGNGTINVKSDDELSWDCQVLLEPFNYPIIFDTNSMKIETSLIFAPVFSANNPFSQKINNKSPMIIRIDCPKISSSNRYGIFKLEFELDLKSFNQIEEKEITALLQMKNIKPICSYQKIDDDLYSFKIPRKFLNSYFTENDTIFYYPIPFRFIEDDEMISPSIQIIDIFLSPVYSNEICDFDEQMFPSAYSFIHSACIAKDDDVKKIDYLKIHCDEHDINISQYIYPAKDDRVQSWRLIGFSLMSDNHSNQDFPHHLIIEQNETEFPTSKHMISIDHQEKDLYIKCKRCKAIRVYWNDDYKVHDSQYFYENKNQKFFVHTYSNRIYNLYAVCKDNHEKNCEKRVDNLNNLSLISVPIIGKILDENSYLTINDDYIKDEYTQLIYNRETINYITDLKSEIQKIISFNDKLTIRIDVKKVGPFIKISAIESNSNCHIPFTSNKNVLFDILLTESPINLFENSYYVSGSLFIVDKMKINIRDSVDVLRAPKLFDLPDHLSSQFESIIINNSKDIVSVDENKFCFCQNNEDYCEKSNGLPLKNPEFNEFLKNVASESIIIDIVENLSYFYPNFDSLKTQNLDVTFNCHSPKSLKGEMIIPPGVTVKFIGEFDLSDLYITTKVNWKNLIAGKMSFEKVKKYPVIDVENEDDSQEDAKSIDIILKGEPNLNLLTKTDSQNKNEYIIQNNKIYCLKRQTEFELKNDFCIYKTNRIACKDVNNKMNSISQKDLNNFPIYFKGAYNDEIKLHLAENIEFTEETLQTFFDNHPNIILKIQSYNNHVSLTGILNCPKDITLLFKEDDDLDIQNLIINKSVSILYRIVSNDNGYIDLGDKKVKSITIYGQDIPQNSNIDDSAVFLMIRNCNQDLNISIVNNVLISEYMKTLLKPFYSKDNYYMRISSDVIYEYPNLFCVYIDVPHDFKFGHPIKSNEIKKIAKYIDTQNYDNITINILDDVNLELDISDLNGLKYVFIKGSNSFKKLSGRIKISNKMKATLNELDIGNLTLDIDVNIQNNIVSCYDIENCNGVPTIKIFPHSLPTNVETNSSILFSAIVLSCKEQIFISFDQFKFPMYGGFIHQQIHAEIVNGTKFLYLIYEYQQITIDENQENHYYLFQNNDSIHWDKANNTINISEFCLANLMDKSSSNQYIFKVSENITLPSPCILDVSKYSKKEILIFGDYFIKGNMTIIGEVDIIIFNHIIIDELQISLNITMPQNKNSNKIIVPSIITYEDAKPKSLNINILNYSREIEEYDFESRQFIKGICIKTMNNIPTPYTRDFRIRPICSNIDGIFGMKIRTLTQKYSPNKICFYNSSFSKCISDTKLESYLPVHYSEIPPSFTKGGDDPSIYLFDSPDKELIISFQQASLLNLKRATIVNNDNAKIKIFIPSDFILDTNESFSASEFYFQFKYNRYNNYKYGTLHCIGPNINIIPVPINHGTFIHDDKILLSERENGLASHFGQNQYVMSQIKYTNETIMIIDGLRNYQKFDKNIYEDIYIHQTRNVYLSSSQVFNPYKIYHKNLAIQSTISNTLTIDLTKVKNLNGNHIFISEVTINFTKEGDIDFEDLNITFRKCKLDKKWINKVKGKNLFFDSDSYYSFYNETGKIDAFNGDNIKIPFPNKISLQNDEYIIQNSTTVQLNYFNSFVDTFGETVKFTGNESILSIGAVTSQTNLHFHNFSHLAIITESMNGLVSLHQVKRCEFQLSSESIPINIDTIETIDNENDQTEIKSNGILNVKKLIVSSDFKAHSISQFNDTEIKENRKVTIQNGNFLDSITIKDNSLLILKSCNSLSEIKLKLNGHVNQDPKLILRSNNSIKFKSIEINMADQERVDKGCLIEGLTKCDNKLKKKIRIFNDISANIKKKYNLKCKKDSNSLYSLYIYHKKIFSGAIAGIAVGAVAALVIFIIIVVCCFKKEKVNTQLQKDGNESIQSFLIP</sequence>
<evidence type="ECO:0000313" key="3">
    <source>
        <dbReference type="Proteomes" id="UP001470230"/>
    </source>
</evidence>
<accession>A0ABR2J0P0</accession>
<comment type="caution">
    <text evidence="2">The sequence shown here is derived from an EMBL/GenBank/DDBJ whole genome shotgun (WGS) entry which is preliminary data.</text>
</comment>
<dbReference type="Proteomes" id="UP001470230">
    <property type="component" value="Unassembled WGS sequence"/>
</dbReference>
<evidence type="ECO:0008006" key="4">
    <source>
        <dbReference type="Google" id="ProtNLM"/>
    </source>
</evidence>
<dbReference type="EMBL" id="JAPFFF010000013">
    <property type="protein sequence ID" value="KAK8871444.1"/>
    <property type="molecule type" value="Genomic_DNA"/>
</dbReference>
<keyword evidence="1" id="KW-0812">Transmembrane</keyword>
<keyword evidence="3" id="KW-1185">Reference proteome</keyword>
<organism evidence="2 3">
    <name type="scientific">Tritrichomonas musculus</name>
    <dbReference type="NCBI Taxonomy" id="1915356"/>
    <lineage>
        <taxon>Eukaryota</taxon>
        <taxon>Metamonada</taxon>
        <taxon>Parabasalia</taxon>
        <taxon>Tritrichomonadida</taxon>
        <taxon>Tritrichomonadidae</taxon>
        <taxon>Tritrichomonas</taxon>
    </lineage>
</organism>
<protein>
    <recommendedName>
        <fullName evidence="4">IPT/TIG domain-containing protein</fullName>
    </recommendedName>
</protein>
<keyword evidence="1" id="KW-1133">Transmembrane helix</keyword>
<name>A0ABR2J0P0_9EUKA</name>
<gene>
    <name evidence="2" type="ORF">M9Y10_007173</name>
</gene>
<reference evidence="2 3" key="1">
    <citation type="submission" date="2024-04" db="EMBL/GenBank/DDBJ databases">
        <title>Tritrichomonas musculus Genome.</title>
        <authorList>
            <person name="Alves-Ferreira E."/>
            <person name="Grigg M."/>
            <person name="Lorenzi H."/>
            <person name="Galac M."/>
        </authorList>
    </citation>
    <scope>NUCLEOTIDE SEQUENCE [LARGE SCALE GENOMIC DNA]</scope>
    <source>
        <strain evidence="2 3">EAF2021</strain>
    </source>
</reference>
<proteinExistence type="predicted"/>